<sequence>MMHYLYQQEIQRENRRRSLLLRLMEEGRVDPPAGPSPIFRHRANIIVRCVSTILSLAILASLLVLKYKYHLPELQDPLDMAACVFVALCFAPTVFLCTQGD</sequence>
<accession>R7W0B8</accession>
<protein>
    <submittedName>
        <fullName evidence="1">Uncharacterized protein</fullName>
    </submittedName>
</protein>
<name>R7W0B8_AEGTA</name>
<reference evidence="1" key="1">
    <citation type="submission" date="2015-06" db="UniProtKB">
        <authorList>
            <consortium name="EnsemblPlants"/>
        </authorList>
    </citation>
    <scope>IDENTIFICATION</scope>
</reference>
<dbReference type="AlphaFoldDB" id="R7W0B8"/>
<evidence type="ECO:0000313" key="1">
    <source>
        <dbReference type="EnsemblPlants" id="EMT02804"/>
    </source>
</evidence>
<dbReference type="EnsemblPlants" id="EMT02804">
    <property type="protein sequence ID" value="EMT02804"/>
    <property type="gene ID" value="F775_24721"/>
</dbReference>
<organism evidence="1">
    <name type="scientific">Aegilops tauschii</name>
    <name type="common">Tausch's goatgrass</name>
    <name type="synonym">Aegilops squarrosa</name>
    <dbReference type="NCBI Taxonomy" id="37682"/>
    <lineage>
        <taxon>Eukaryota</taxon>
        <taxon>Viridiplantae</taxon>
        <taxon>Streptophyta</taxon>
        <taxon>Embryophyta</taxon>
        <taxon>Tracheophyta</taxon>
        <taxon>Spermatophyta</taxon>
        <taxon>Magnoliopsida</taxon>
        <taxon>Liliopsida</taxon>
        <taxon>Poales</taxon>
        <taxon>Poaceae</taxon>
        <taxon>BOP clade</taxon>
        <taxon>Pooideae</taxon>
        <taxon>Triticodae</taxon>
        <taxon>Triticeae</taxon>
        <taxon>Triticinae</taxon>
        <taxon>Aegilops</taxon>
    </lineage>
</organism>
<proteinExistence type="predicted"/>